<dbReference type="AlphaFoldDB" id="X1H6P5"/>
<protein>
    <submittedName>
        <fullName evidence="1">Uncharacterized protein</fullName>
    </submittedName>
</protein>
<accession>X1H6P5</accession>
<sequence>MLANEFLKSLFRFVDEGKLQFIALLNSQLAVKIVVINLPPVTTSA</sequence>
<organism evidence="1">
    <name type="scientific">marine sediment metagenome</name>
    <dbReference type="NCBI Taxonomy" id="412755"/>
    <lineage>
        <taxon>unclassified sequences</taxon>
        <taxon>metagenomes</taxon>
        <taxon>ecological metagenomes</taxon>
    </lineage>
</organism>
<feature type="non-terminal residue" evidence="1">
    <location>
        <position position="45"/>
    </location>
</feature>
<comment type="caution">
    <text evidence="1">The sequence shown here is derived from an EMBL/GenBank/DDBJ whole genome shotgun (WGS) entry which is preliminary data.</text>
</comment>
<name>X1H6P5_9ZZZZ</name>
<evidence type="ECO:0000313" key="1">
    <source>
        <dbReference type="EMBL" id="GAH65871.1"/>
    </source>
</evidence>
<reference evidence="1" key="1">
    <citation type="journal article" date="2014" name="Front. Microbiol.">
        <title>High frequency of phylogenetically diverse reductive dehalogenase-homologous genes in deep subseafloor sedimentary metagenomes.</title>
        <authorList>
            <person name="Kawai M."/>
            <person name="Futagami T."/>
            <person name="Toyoda A."/>
            <person name="Takaki Y."/>
            <person name="Nishi S."/>
            <person name="Hori S."/>
            <person name="Arai W."/>
            <person name="Tsubouchi T."/>
            <person name="Morono Y."/>
            <person name="Uchiyama I."/>
            <person name="Ito T."/>
            <person name="Fujiyama A."/>
            <person name="Inagaki F."/>
            <person name="Takami H."/>
        </authorList>
    </citation>
    <scope>NUCLEOTIDE SEQUENCE</scope>
    <source>
        <strain evidence="1">Expedition CK06-06</strain>
    </source>
</reference>
<gene>
    <name evidence="1" type="ORF">S03H2_42866</name>
</gene>
<proteinExistence type="predicted"/>
<dbReference type="EMBL" id="BARU01026710">
    <property type="protein sequence ID" value="GAH65871.1"/>
    <property type="molecule type" value="Genomic_DNA"/>
</dbReference>